<dbReference type="SUPFAM" id="SSF55124">
    <property type="entry name" value="Nitrite/Sulfite reductase N-terminal domain-like"/>
    <property type="match status" value="2"/>
</dbReference>
<gene>
    <name evidence="8" type="primary">cobG</name>
    <name evidence="8" type="ORF">GCM10011410_06900</name>
</gene>
<dbReference type="InterPro" id="IPR012798">
    <property type="entry name" value="Cbl_synth_CobG-like"/>
</dbReference>
<sequence length="385" mass="40983">MNRDYAEHMADDRCPGAFRLHEAADGLLARVRLPGGMLTPAQVHTLAEVARNHSNGVLELTSRANIQLRGIPDADAADAVVEQLTTAGLLPSRTHERVRNILASPLSGVMGGFVDVRPWVTRFDELLCSQPELAALSGRFLVGFDDGRGDIAGLDADITAMAFDETTVALLVGGSDTGIRVPVDDVVPLVLEAALAFAAVRTGEWRVNDLPERGREITASLSVAPTHGAEDVYVPERTVPPVGWFASDDGGVALGAATRLGRIDVRLAEFLAAIEQPVVVTPWRTLVVTGLDEWRAEQVVRVLAPMGLIFDADSPWVSVSACTGRPGCGRAVADVHADVTQAVTEDSLPVQGRQHWVGCERQCGTPAGEVHVVTATTSGYRTART</sequence>
<dbReference type="Gene3D" id="3.30.413.10">
    <property type="entry name" value="Sulfite Reductase Hemoprotein, domain 1"/>
    <property type="match status" value="1"/>
</dbReference>
<feature type="domain" description="Nitrite/Sulfite reductase ferredoxin-like" evidence="7">
    <location>
        <begin position="24"/>
        <end position="79"/>
    </location>
</feature>
<dbReference type="Proteomes" id="UP000641514">
    <property type="component" value="Unassembled WGS sequence"/>
</dbReference>
<dbReference type="InterPro" id="IPR005117">
    <property type="entry name" value="NiRdtase/SiRdtase_haem-b_fer"/>
</dbReference>
<evidence type="ECO:0000256" key="5">
    <source>
        <dbReference type="ARBA" id="ARBA00023004"/>
    </source>
</evidence>
<dbReference type="AlphaFoldDB" id="A0A916U308"/>
<evidence type="ECO:0000256" key="3">
    <source>
        <dbReference type="ARBA" id="ARBA00022723"/>
    </source>
</evidence>
<keyword evidence="4" id="KW-0560">Oxidoreductase</keyword>
<keyword evidence="1" id="KW-0004">4Fe-4S</keyword>
<keyword evidence="2" id="KW-0349">Heme</keyword>
<reference evidence="8" key="2">
    <citation type="submission" date="2020-09" db="EMBL/GenBank/DDBJ databases">
        <authorList>
            <person name="Sun Q."/>
            <person name="Zhou Y."/>
        </authorList>
    </citation>
    <scope>NUCLEOTIDE SEQUENCE</scope>
    <source>
        <strain evidence="8">CGMCC 1.15478</strain>
    </source>
</reference>
<keyword evidence="5" id="KW-0408">Iron</keyword>
<evidence type="ECO:0000256" key="2">
    <source>
        <dbReference type="ARBA" id="ARBA00022617"/>
    </source>
</evidence>
<dbReference type="Gene3D" id="3.90.480.10">
    <property type="entry name" value="Sulfite Reductase Hemoprotein,Domain 2"/>
    <property type="match status" value="1"/>
</dbReference>
<proteinExistence type="predicted"/>
<dbReference type="GO" id="GO:0016491">
    <property type="term" value="F:oxidoreductase activity"/>
    <property type="evidence" value="ECO:0007669"/>
    <property type="project" value="UniProtKB-KW"/>
</dbReference>
<dbReference type="EMBL" id="BMJH01000001">
    <property type="protein sequence ID" value="GGC56984.1"/>
    <property type="molecule type" value="Genomic_DNA"/>
</dbReference>
<evidence type="ECO:0000256" key="4">
    <source>
        <dbReference type="ARBA" id="ARBA00023002"/>
    </source>
</evidence>
<evidence type="ECO:0000313" key="8">
    <source>
        <dbReference type="EMBL" id="GGC56984.1"/>
    </source>
</evidence>
<keyword evidence="6" id="KW-0411">Iron-sulfur</keyword>
<dbReference type="PANTHER" id="PTHR32439">
    <property type="entry name" value="FERREDOXIN--NITRITE REDUCTASE, CHLOROPLASTIC"/>
    <property type="match status" value="1"/>
</dbReference>
<keyword evidence="9" id="KW-1185">Reference proteome</keyword>
<dbReference type="InterPro" id="IPR036136">
    <property type="entry name" value="Nit/Sulf_reduc_fer-like_dom_sf"/>
</dbReference>
<reference evidence="8" key="1">
    <citation type="journal article" date="2014" name="Int. J. Syst. Evol. Microbiol.">
        <title>Complete genome sequence of Corynebacterium casei LMG S-19264T (=DSM 44701T), isolated from a smear-ripened cheese.</title>
        <authorList>
            <consortium name="US DOE Joint Genome Institute (JGI-PGF)"/>
            <person name="Walter F."/>
            <person name="Albersmeier A."/>
            <person name="Kalinowski J."/>
            <person name="Ruckert C."/>
        </authorList>
    </citation>
    <scope>NUCLEOTIDE SEQUENCE</scope>
    <source>
        <strain evidence="8">CGMCC 1.15478</strain>
    </source>
</reference>
<dbReference type="GO" id="GO:0051539">
    <property type="term" value="F:4 iron, 4 sulfur cluster binding"/>
    <property type="evidence" value="ECO:0007669"/>
    <property type="project" value="UniProtKB-KW"/>
</dbReference>
<dbReference type="PANTHER" id="PTHR32439:SF9">
    <property type="entry name" value="BLR3264 PROTEIN"/>
    <property type="match status" value="1"/>
</dbReference>
<dbReference type="Pfam" id="PF03460">
    <property type="entry name" value="NIR_SIR_ferr"/>
    <property type="match status" value="1"/>
</dbReference>
<evidence type="ECO:0000313" key="9">
    <source>
        <dbReference type="Proteomes" id="UP000641514"/>
    </source>
</evidence>
<dbReference type="NCBIfam" id="TIGR02435">
    <property type="entry name" value="CobG"/>
    <property type="match status" value="1"/>
</dbReference>
<evidence type="ECO:0000259" key="7">
    <source>
        <dbReference type="Pfam" id="PF03460"/>
    </source>
</evidence>
<protein>
    <submittedName>
        <fullName evidence="8">Precorrin-3B synthase</fullName>
    </submittedName>
</protein>
<comment type="caution">
    <text evidence="8">The sequence shown here is derived from an EMBL/GenBank/DDBJ whole genome shotgun (WGS) entry which is preliminary data.</text>
</comment>
<evidence type="ECO:0000256" key="1">
    <source>
        <dbReference type="ARBA" id="ARBA00022485"/>
    </source>
</evidence>
<dbReference type="GO" id="GO:0046872">
    <property type="term" value="F:metal ion binding"/>
    <property type="evidence" value="ECO:0007669"/>
    <property type="project" value="UniProtKB-KW"/>
</dbReference>
<dbReference type="InterPro" id="IPR045854">
    <property type="entry name" value="NO2/SO3_Rdtase_4Fe4S_sf"/>
</dbReference>
<keyword evidence="3" id="KW-0479">Metal-binding</keyword>
<evidence type="ECO:0000256" key="6">
    <source>
        <dbReference type="ARBA" id="ARBA00023014"/>
    </source>
</evidence>
<dbReference type="InterPro" id="IPR051329">
    <property type="entry name" value="NIR_SIR_4Fe-4S"/>
</dbReference>
<accession>A0A916U308</accession>
<organism evidence="8 9">
    <name type="scientific">Hoyosella rhizosphaerae</name>
    <dbReference type="NCBI Taxonomy" id="1755582"/>
    <lineage>
        <taxon>Bacteria</taxon>
        <taxon>Bacillati</taxon>
        <taxon>Actinomycetota</taxon>
        <taxon>Actinomycetes</taxon>
        <taxon>Mycobacteriales</taxon>
        <taxon>Hoyosellaceae</taxon>
        <taxon>Hoyosella</taxon>
    </lineage>
</organism>
<dbReference type="SUPFAM" id="SSF56014">
    <property type="entry name" value="Nitrite and sulphite reductase 4Fe-4S domain-like"/>
    <property type="match status" value="1"/>
</dbReference>
<name>A0A916U308_9ACTN</name>